<evidence type="ECO:0000313" key="2">
    <source>
        <dbReference type="EMBL" id="EHQ06421.1"/>
    </source>
</evidence>
<dbReference type="InterPro" id="IPR021218">
    <property type="entry name" value="DUF2784"/>
</dbReference>
<evidence type="ECO:0000256" key="1">
    <source>
        <dbReference type="SAM" id="Phobius"/>
    </source>
</evidence>
<feature type="transmembrane region" description="Helical" evidence="1">
    <location>
        <begin position="98"/>
        <end position="116"/>
    </location>
</feature>
<evidence type="ECO:0000313" key="3">
    <source>
        <dbReference type="Proteomes" id="UP000005737"/>
    </source>
</evidence>
<keyword evidence="3" id="KW-1185">Reference proteome</keyword>
<protein>
    <recommendedName>
        <fullName evidence="4">DUF2784 domain-containing protein</fullName>
    </recommendedName>
</protein>
<reference evidence="2 3" key="1">
    <citation type="submission" date="2011-10" db="EMBL/GenBank/DDBJ databases">
        <title>The Improved High-Quality Draft genome of Leptonema illini DSM 21528.</title>
        <authorList>
            <consortium name="US DOE Joint Genome Institute (JGI-PGF)"/>
            <person name="Lucas S."/>
            <person name="Copeland A."/>
            <person name="Lapidus A."/>
            <person name="Glavina del Rio T."/>
            <person name="Dalin E."/>
            <person name="Tice H."/>
            <person name="Bruce D."/>
            <person name="Goodwin L."/>
            <person name="Pitluck S."/>
            <person name="Peters L."/>
            <person name="Mikhailova N."/>
            <person name="Held B."/>
            <person name="Kyrpides N."/>
            <person name="Mavromatis K."/>
            <person name="Ivanova N."/>
            <person name="Markowitz V."/>
            <person name="Cheng J.-F."/>
            <person name="Hugenholtz P."/>
            <person name="Woyke T."/>
            <person name="Wu D."/>
            <person name="Gronow S."/>
            <person name="Wellnitz S."/>
            <person name="Brambilla E.-M."/>
            <person name="Klenk H.-P."/>
            <person name="Eisen J.A."/>
        </authorList>
    </citation>
    <scope>NUCLEOTIDE SEQUENCE [LARGE SCALE GENOMIC DNA]</scope>
    <source>
        <strain evidence="2 3">DSM 21528</strain>
    </source>
</reference>
<proteinExistence type="predicted"/>
<accession>H2CCV1</accession>
<dbReference type="Proteomes" id="UP000005737">
    <property type="component" value="Unassembled WGS sequence"/>
</dbReference>
<gene>
    <name evidence="2" type="ORF">Lepil_1737</name>
</gene>
<name>H2CCV1_9LEPT</name>
<keyword evidence="1" id="KW-0472">Membrane</keyword>
<keyword evidence="1" id="KW-1133">Transmembrane helix</keyword>
<feature type="transmembrane region" description="Helical" evidence="1">
    <location>
        <begin position="6"/>
        <end position="25"/>
    </location>
</feature>
<organism evidence="2 3">
    <name type="scientific">Leptonema illini DSM 21528</name>
    <dbReference type="NCBI Taxonomy" id="929563"/>
    <lineage>
        <taxon>Bacteria</taxon>
        <taxon>Pseudomonadati</taxon>
        <taxon>Spirochaetota</taxon>
        <taxon>Spirochaetia</taxon>
        <taxon>Leptospirales</taxon>
        <taxon>Leptospiraceae</taxon>
        <taxon>Leptonema</taxon>
    </lineage>
</organism>
<sequence length="123" mass="14066">MLQFYHYTFQTFHIALILFNVLGWIPRPTARLNLITLVATGLSWTVLGAFYGLGYCPLTDWHYGVLERLGRYNLPVSYIAFLIEEIWSIRIATATADWITGTTYALALLASVLRNIKIRQTLP</sequence>
<feature type="transmembrane region" description="Helical" evidence="1">
    <location>
        <begin position="32"/>
        <end position="53"/>
    </location>
</feature>
<evidence type="ECO:0008006" key="4">
    <source>
        <dbReference type="Google" id="ProtNLM"/>
    </source>
</evidence>
<dbReference type="EMBL" id="JH597773">
    <property type="protein sequence ID" value="EHQ06421.1"/>
    <property type="molecule type" value="Genomic_DNA"/>
</dbReference>
<dbReference type="AlphaFoldDB" id="H2CCV1"/>
<dbReference type="Pfam" id="PF10861">
    <property type="entry name" value="DUF2784"/>
    <property type="match status" value="1"/>
</dbReference>
<dbReference type="HOGENOM" id="CLU_140372_0_0_12"/>
<keyword evidence="1" id="KW-0812">Transmembrane</keyword>